<dbReference type="AlphaFoldDB" id="A0A5B7G307"/>
<evidence type="ECO:0000313" key="3">
    <source>
        <dbReference type="EMBL" id="MPC51947.1"/>
    </source>
</evidence>
<dbReference type="OrthoDB" id="4158657at2759"/>
<comment type="caution">
    <text evidence="3">The sequence shown here is derived from an EMBL/GenBank/DDBJ whole genome shotgun (WGS) entry which is preliminary data.</text>
</comment>
<keyword evidence="2" id="KW-1133">Transmembrane helix</keyword>
<keyword evidence="2" id="KW-0812">Transmembrane</keyword>
<evidence type="ECO:0000256" key="1">
    <source>
        <dbReference type="SAM" id="MobiDB-lite"/>
    </source>
</evidence>
<sequence>MRAAGTGRQVSGAQCRAAERLERATVTQRLLLQDLHQDGHKPGQHGMTGPHHGPGQGRGPQQAQGSLRDRLMNRVRGDHTDQAMLDHEDGLTDKDLYHGQGQGQQGPHGSIPAIVSVMMMMMMMMINMALGLTALCQSGSVT</sequence>
<reference evidence="3 4" key="1">
    <citation type="submission" date="2019-05" db="EMBL/GenBank/DDBJ databases">
        <title>Another draft genome of Portunus trituberculatus and its Hox gene families provides insights of decapod evolution.</title>
        <authorList>
            <person name="Jeong J.-H."/>
            <person name="Song I."/>
            <person name="Kim S."/>
            <person name="Choi T."/>
            <person name="Kim D."/>
            <person name="Ryu S."/>
            <person name="Kim W."/>
        </authorList>
    </citation>
    <scope>NUCLEOTIDE SEQUENCE [LARGE SCALE GENOMIC DNA]</scope>
    <source>
        <tissue evidence="3">Muscle</tissue>
    </source>
</reference>
<dbReference type="Proteomes" id="UP000324222">
    <property type="component" value="Unassembled WGS sequence"/>
</dbReference>
<protein>
    <submittedName>
        <fullName evidence="3">Uncharacterized protein</fullName>
    </submittedName>
</protein>
<name>A0A5B7G307_PORTR</name>
<accession>A0A5B7G307</accession>
<gene>
    <name evidence="3" type="ORF">E2C01_045805</name>
</gene>
<dbReference type="EMBL" id="VSRR010010529">
    <property type="protein sequence ID" value="MPC51947.1"/>
    <property type="molecule type" value="Genomic_DNA"/>
</dbReference>
<organism evidence="3 4">
    <name type="scientific">Portunus trituberculatus</name>
    <name type="common">Swimming crab</name>
    <name type="synonym">Neptunus trituberculatus</name>
    <dbReference type="NCBI Taxonomy" id="210409"/>
    <lineage>
        <taxon>Eukaryota</taxon>
        <taxon>Metazoa</taxon>
        <taxon>Ecdysozoa</taxon>
        <taxon>Arthropoda</taxon>
        <taxon>Crustacea</taxon>
        <taxon>Multicrustacea</taxon>
        <taxon>Malacostraca</taxon>
        <taxon>Eumalacostraca</taxon>
        <taxon>Eucarida</taxon>
        <taxon>Decapoda</taxon>
        <taxon>Pleocyemata</taxon>
        <taxon>Brachyura</taxon>
        <taxon>Eubrachyura</taxon>
        <taxon>Portunoidea</taxon>
        <taxon>Portunidae</taxon>
        <taxon>Portuninae</taxon>
        <taxon>Portunus</taxon>
    </lineage>
</organism>
<evidence type="ECO:0000313" key="4">
    <source>
        <dbReference type="Proteomes" id="UP000324222"/>
    </source>
</evidence>
<evidence type="ECO:0000256" key="2">
    <source>
        <dbReference type="SAM" id="Phobius"/>
    </source>
</evidence>
<proteinExistence type="predicted"/>
<feature type="transmembrane region" description="Helical" evidence="2">
    <location>
        <begin position="113"/>
        <end position="136"/>
    </location>
</feature>
<keyword evidence="2" id="KW-0472">Membrane</keyword>
<feature type="compositionally biased region" description="Basic and acidic residues" evidence="1">
    <location>
        <begin position="67"/>
        <end position="97"/>
    </location>
</feature>
<feature type="region of interest" description="Disordered" evidence="1">
    <location>
        <begin position="37"/>
        <end position="109"/>
    </location>
</feature>
<keyword evidence="4" id="KW-1185">Reference proteome</keyword>